<evidence type="ECO:0000256" key="9">
    <source>
        <dbReference type="ARBA" id="ARBA00049514"/>
    </source>
</evidence>
<comment type="subunit">
    <text evidence="13">Monomer.</text>
</comment>
<feature type="active site" description="GMP-histidine intermediate" evidence="10">
    <location>
        <position position="404"/>
    </location>
</feature>
<evidence type="ECO:0000256" key="10">
    <source>
        <dbReference type="PIRSR" id="PIRSR601233-1"/>
    </source>
</evidence>
<keyword evidence="7 12" id="KW-0464">Manganese</keyword>
<keyword evidence="3 12" id="KW-0479">Metal-binding</keyword>
<feature type="binding site" evidence="12">
    <location>
        <position position="207"/>
    </location>
    <ligand>
        <name>Mn(2+)</name>
        <dbReference type="ChEBI" id="CHEBI:29035"/>
        <label>1</label>
    </ligand>
</feature>
<name>A0A1G2S0F9_9BACT</name>
<comment type="catalytic activity">
    <reaction evidence="8">
        <text>a 3'-end 3'-phospho-ribonucleotide-RNA + a 5'-end dephospho-ribonucleoside-RNA + GTP = a ribonucleotidyl-ribonucleotide-RNA + GMP + diphosphate</text>
        <dbReference type="Rhea" id="RHEA:68076"/>
        <dbReference type="Rhea" id="RHEA-COMP:10463"/>
        <dbReference type="Rhea" id="RHEA-COMP:13936"/>
        <dbReference type="Rhea" id="RHEA-COMP:17355"/>
        <dbReference type="ChEBI" id="CHEBI:33019"/>
        <dbReference type="ChEBI" id="CHEBI:37565"/>
        <dbReference type="ChEBI" id="CHEBI:58115"/>
        <dbReference type="ChEBI" id="CHEBI:83062"/>
        <dbReference type="ChEBI" id="CHEBI:138284"/>
        <dbReference type="ChEBI" id="CHEBI:173118"/>
        <dbReference type="EC" id="6.5.1.8"/>
    </reaction>
</comment>
<dbReference type="GO" id="GO:0005525">
    <property type="term" value="F:GTP binding"/>
    <property type="evidence" value="ECO:0007669"/>
    <property type="project" value="UniProtKB-KW"/>
</dbReference>
<dbReference type="EMBL" id="MHUL01000003">
    <property type="protein sequence ID" value="OHA77791.1"/>
    <property type="molecule type" value="Genomic_DNA"/>
</dbReference>
<feature type="binding site" evidence="11">
    <location>
        <position position="480"/>
    </location>
    <ligand>
        <name>GMP</name>
        <dbReference type="ChEBI" id="CHEBI:58115"/>
    </ligand>
</feature>
<feature type="binding site" evidence="12">
    <location>
        <position position="330"/>
    </location>
    <ligand>
        <name>Mn(2+)</name>
        <dbReference type="ChEBI" id="CHEBI:29035"/>
        <label>2</label>
    </ligand>
</feature>
<feature type="binding site" evidence="12">
    <location>
        <position position="238"/>
    </location>
    <ligand>
        <name>Mn(2+)</name>
        <dbReference type="ChEBI" id="CHEBI:29035"/>
        <label>2</label>
    </ligand>
</feature>
<keyword evidence="6 11" id="KW-0342">GTP-binding</keyword>
<evidence type="ECO:0000256" key="7">
    <source>
        <dbReference type="ARBA" id="ARBA00023211"/>
    </source>
</evidence>
<dbReference type="EC" id="6.5.1.-" evidence="13"/>
<dbReference type="GO" id="GO:0170057">
    <property type="term" value="F:RNA ligase (GTP) activity"/>
    <property type="evidence" value="ECO:0007669"/>
    <property type="project" value="UniProtKB-EC"/>
</dbReference>
<keyword evidence="5" id="KW-0692">RNA repair</keyword>
<dbReference type="Pfam" id="PF01139">
    <property type="entry name" value="RtcB"/>
    <property type="match status" value="1"/>
</dbReference>
<dbReference type="PANTHER" id="PTHR11118:SF1">
    <property type="entry name" value="RNA-SPLICING LIGASE RTCB HOMOLOG"/>
    <property type="match status" value="1"/>
</dbReference>
<comment type="cofactor">
    <cofactor evidence="12 13">
        <name>Mn(2+)</name>
        <dbReference type="ChEBI" id="CHEBI:29035"/>
    </cofactor>
    <text evidence="12 13">Binds 2 manganese ions per subunit.</text>
</comment>
<dbReference type="InterPro" id="IPR036025">
    <property type="entry name" value="RtcB-like_sf"/>
</dbReference>
<comment type="catalytic activity">
    <reaction evidence="9">
        <text>a 3'-end 2',3'-cyclophospho-ribonucleotide-RNA + a 5'-end dephospho-ribonucleoside-RNA + GTP + H2O = a ribonucleotidyl-ribonucleotide-RNA + GMP + diphosphate + H(+)</text>
        <dbReference type="Rhea" id="RHEA:68080"/>
        <dbReference type="Rhea" id="RHEA-COMP:10464"/>
        <dbReference type="Rhea" id="RHEA-COMP:13936"/>
        <dbReference type="Rhea" id="RHEA-COMP:17355"/>
        <dbReference type="ChEBI" id="CHEBI:15377"/>
        <dbReference type="ChEBI" id="CHEBI:15378"/>
        <dbReference type="ChEBI" id="CHEBI:33019"/>
        <dbReference type="ChEBI" id="CHEBI:37565"/>
        <dbReference type="ChEBI" id="CHEBI:58115"/>
        <dbReference type="ChEBI" id="CHEBI:83064"/>
        <dbReference type="ChEBI" id="CHEBI:138284"/>
        <dbReference type="ChEBI" id="CHEBI:173118"/>
        <dbReference type="EC" id="6.5.1.8"/>
    </reaction>
</comment>
<evidence type="ECO:0000256" key="13">
    <source>
        <dbReference type="RuleBase" id="RU371113"/>
    </source>
</evidence>
<dbReference type="GO" id="GO:0042245">
    <property type="term" value="P:RNA repair"/>
    <property type="evidence" value="ECO:0007669"/>
    <property type="project" value="UniProtKB-KW"/>
</dbReference>
<gene>
    <name evidence="13" type="primary">rtcB</name>
    <name evidence="14" type="ORF">A3J30_03270</name>
</gene>
<dbReference type="AlphaFoldDB" id="A0A1G2S0F9"/>
<evidence type="ECO:0000256" key="1">
    <source>
        <dbReference type="ARBA" id="ARBA00008071"/>
    </source>
</evidence>
<sequence>MNISNLQKINDFLWEISKSYRRDMRVPARIYVSEQMLGDVFKDKSVEQVVNLTTLPGIQKYSIGMPDIHEGYGSPIGGVFAIDVESEEGIISPGAIGYDINCGMRLLTSELTAQDIKPYLEKVAVAIQKAVPSGLGVGRKLKFDIRQMDMIIEGGAEYLVKQGYGEKEDLELCEEGGRTKDADASLISEKAKKRGQDQAGTLGSGNHFLEIQRVAEIFDETAARSFGLFENQVVVMVHTGSRGFGHQTATDYIRMMMGAMRKYGIELPDRELASAPFQSSEGQQYFGALAGGMNFAFANRHMITHFVREAWLAALGNSGGKLSMVYDVAHNTAKLETHDINGVQKRLLVHRKGSTRAFPPGHQDIVEKYRSVGQPVFIPGSMGTASYVLVGTPEGKEAFYTTCHGAGSMMSRHAAIRNLSAEEIIASLERQGILVKCWSDRGIAEEAPQAYKNIDDVIEVVHNAGISRKVARLAPLAVIKGE</sequence>
<feature type="binding site" evidence="12">
    <location>
        <position position="99"/>
    </location>
    <ligand>
        <name>Mn(2+)</name>
        <dbReference type="ChEBI" id="CHEBI:29035"/>
        <label>1</label>
    </ligand>
</feature>
<keyword evidence="4 11" id="KW-0547">Nucleotide-binding</keyword>
<proteinExistence type="inferred from homology"/>
<feature type="binding site" evidence="11">
    <location>
        <begin position="379"/>
        <end position="382"/>
    </location>
    <ligand>
        <name>GMP</name>
        <dbReference type="ChEBI" id="CHEBI:58115"/>
    </ligand>
</feature>
<dbReference type="InterPro" id="IPR001233">
    <property type="entry name" value="RtcB"/>
</dbReference>
<comment type="caution">
    <text evidence="14">The sequence shown here is derived from an EMBL/GenBank/DDBJ whole genome shotgun (WGS) entry which is preliminary data.</text>
</comment>
<keyword evidence="2 13" id="KW-0436">Ligase</keyword>
<dbReference type="GO" id="GO:0003972">
    <property type="term" value="F:RNA ligase (ATP) activity"/>
    <property type="evidence" value="ECO:0007669"/>
    <property type="project" value="TreeGrafter"/>
</dbReference>
<evidence type="ECO:0000256" key="12">
    <source>
        <dbReference type="PIRSR" id="PIRSR601233-3"/>
    </source>
</evidence>
<dbReference type="GO" id="GO:0006396">
    <property type="term" value="P:RNA processing"/>
    <property type="evidence" value="ECO:0007669"/>
    <property type="project" value="InterPro"/>
</dbReference>
<reference evidence="14 15" key="1">
    <citation type="journal article" date="2016" name="Nat. Commun.">
        <title>Thousands of microbial genomes shed light on interconnected biogeochemical processes in an aquifer system.</title>
        <authorList>
            <person name="Anantharaman K."/>
            <person name="Brown C.T."/>
            <person name="Hug L.A."/>
            <person name="Sharon I."/>
            <person name="Castelle C.J."/>
            <person name="Probst A.J."/>
            <person name="Thomas B.C."/>
            <person name="Singh A."/>
            <person name="Wilkins M.J."/>
            <person name="Karaoz U."/>
            <person name="Brodie E.L."/>
            <person name="Williams K.H."/>
            <person name="Hubbard S.S."/>
            <person name="Banfield J.F."/>
        </authorList>
    </citation>
    <scope>NUCLEOTIDE SEQUENCE [LARGE SCALE GENOMIC DNA]</scope>
</reference>
<protein>
    <recommendedName>
        <fullName evidence="13">tRNA-splicing ligase RtcB</fullName>
        <ecNumber evidence="13">6.5.1.-</ecNumber>
    </recommendedName>
</protein>
<dbReference type="SUPFAM" id="SSF103365">
    <property type="entry name" value="Hypothetical protein PH1602"/>
    <property type="match status" value="1"/>
</dbReference>
<dbReference type="FunFam" id="3.90.1860.10:FF:000001">
    <property type="entry name" value="tRNA-splicing ligase RtcB homolog"/>
    <property type="match status" value="1"/>
</dbReference>
<feature type="binding site" evidence="11">
    <location>
        <begin position="206"/>
        <end position="210"/>
    </location>
    <ligand>
        <name>GMP</name>
        <dbReference type="ChEBI" id="CHEBI:58115"/>
    </ligand>
</feature>
<feature type="binding site" evidence="11">
    <location>
        <begin position="330"/>
        <end position="331"/>
    </location>
    <ligand>
        <name>GMP</name>
        <dbReference type="ChEBI" id="CHEBI:58115"/>
    </ligand>
</feature>
<feature type="binding site" evidence="11">
    <location>
        <position position="386"/>
    </location>
    <ligand>
        <name>GMP</name>
        <dbReference type="ChEBI" id="CHEBI:58115"/>
    </ligand>
</feature>
<feature type="binding site" evidence="11">
    <location>
        <begin position="404"/>
        <end position="407"/>
    </location>
    <ligand>
        <name>GMP</name>
        <dbReference type="ChEBI" id="CHEBI:58115"/>
    </ligand>
</feature>
<accession>A0A1G2S0F9</accession>
<dbReference type="Gene3D" id="3.90.1860.10">
    <property type="entry name" value="tRNA-splicing ligase RtcB"/>
    <property type="match status" value="1"/>
</dbReference>
<evidence type="ECO:0000256" key="6">
    <source>
        <dbReference type="ARBA" id="ARBA00023134"/>
    </source>
</evidence>
<evidence type="ECO:0000256" key="8">
    <source>
        <dbReference type="ARBA" id="ARBA00047746"/>
    </source>
</evidence>
<evidence type="ECO:0000256" key="11">
    <source>
        <dbReference type="PIRSR" id="PIRSR601233-2"/>
    </source>
</evidence>
<dbReference type="Proteomes" id="UP000178222">
    <property type="component" value="Unassembled WGS sequence"/>
</dbReference>
<comment type="similarity">
    <text evidence="1 13">Belongs to the RtcB family.</text>
</comment>
<evidence type="ECO:0000256" key="5">
    <source>
        <dbReference type="ARBA" id="ARBA00022800"/>
    </source>
</evidence>
<organism evidence="14 15">
    <name type="scientific">Candidatus Wildermuthbacteria bacterium RIFCSPLOWO2_02_FULL_47_9c</name>
    <dbReference type="NCBI Taxonomy" id="1802466"/>
    <lineage>
        <taxon>Bacteria</taxon>
        <taxon>Candidatus Wildermuthiibacteriota</taxon>
    </lineage>
</organism>
<dbReference type="GO" id="GO:0046872">
    <property type="term" value="F:metal ion binding"/>
    <property type="evidence" value="ECO:0007669"/>
    <property type="project" value="UniProtKB-UniRule"/>
</dbReference>
<evidence type="ECO:0000256" key="3">
    <source>
        <dbReference type="ARBA" id="ARBA00022723"/>
    </source>
</evidence>
<evidence type="ECO:0000313" key="14">
    <source>
        <dbReference type="EMBL" id="OHA77791.1"/>
    </source>
</evidence>
<evidence type="ECO:0000256" key="4">
    <source>
        <dbReference type="ARBA" id="ARBA00022741"/>
    </source>
</evidence>
<evidence type="ECO:0000313" key="15">
    <source>
        <dbReference type="Proteomes" id="UP000178222"/>
    </source>
</evidence>
<evidence type="ECO:0000256" key="2">
    <source>
        <dbReference type="ARBA" id="ARBA00022598"/>
    </source>
</evidence>
<dbReference type="PANTHER" id="PTHR11118">
    <property type="entry name" value="RNA-SPLICING LIGASE RTCB HOMOLOG"/>
    <property type="match status" value="1"/>
</dbReference>